<dbReference type="InterPro" id="IPR043137">
    <property type="entry name" value="GGT_ssub_C"/>
</dbReference>
<keyword evidence="4" id="KW-0378">Hydrolase</keyword>
<dbReference type="EC" id="2.3.2.2" evidence="4"/>
<comment type="catalytic activity">
    <reaction evidence="2 4">
        <text>glutathione + H2O = L-cysteinylglycine + L-glutamate</text>
        <dbReference type="Rhea" id="RHEA:28807"/>
        <dbReference type="ChEBI" id="CHEBI:15377"/>
        <dbReference type="ChEBI" id="CHEBI:29985"/>
        <dbReference type="ChEBI" id="CHEBI:57925"/>
        <dbReference type="ChEBI" id="CHEBI:61694"/>
        <dbReference type="EC" id="3.4.19.13"/>
    </reaction>
</comment>
<sequence length="541" mass="57965">MKRDFHAPGRSAVYGSRGMAATSMPIATFTALEVLQKGGNALDAAIAAVAVLGVVEPQSTGIGGDCFCLYAPAGTGRVIALNGSGRAPAASTPEALRARQVSSLVNTSAHVVTIPTAVSGWELLNKTYGRTELGELLRPAIRCAEEGWPVHARVASDWASAAAKLRGNEASARRFLVDGQAPAIGHRFTQPELGRTLRAIATHGARAFYEGEIAADMVATLRALGGLHTEEDFAKGLRNADFVEPIKTAWRGMEVYQCPPNGSGLHVLQLLGILDGFETPAQGPLSAERYHRHIEAARLVYRDRDAFLADPSQVDVPVGMLTDRGYLDRLRALISDERAMKAMPPAGTSDLAKHKDTVYLCVVDEEGNACSFINSLFESFGSGILAEKSGVMLHNRGYGFRLQEGHPNCIAPNKRPMHTIIPGMVMQDGPRGLEAIMPYGVMGGHFQPMGQTLFLTNHFEFGLDVQEAIDCPRLFPAPDKGVVEVEKRIPASVVDRLSRMGHDIALMEKPHGGGQAIFIDRKAGTLVGGSDPRKDGCALGF</sequence>
<evidence type="ECO:0000256" key="4">
    <source>
        <dbReference type="RuleBase" id="RU368036"/>
    </source>
</evidence>
<keyword evidence="4" id="KW-0317">Glutathione biosynthesis</keyword>
<dbReference type="Gene3D" id="3.60.20.40">
    <property type="match status" value="1"/>
</dbReference>
<dbReference type="Pfam" id="PF01019">
    <property type="entry name" value="G_glu_transpept"/>
    <property type="match status" value="1"/>
</dbReference>
<dbReference type="NCBIfam" id="TIGR00066">
    <property type="entry name" value="g_glut_trans"/>
    <property type="match status" value="1"/>
</dbReference>
<evidence type="ECO:0000256" key="2">
    <source>
        <dbReference type="ARBA" id="ARBA00001089"/>
    </source>
</evidence>
<protein>
    <recommendedName>
        <fullName evidence="4">Glutathione hydrolase proenzyme</fullName>
        <ecNumber evidence="4">2.3.2.2</ecNumber>
        <ecNumber evidence="4">3.4.19.13</ecNumber>
    </recommendedName>
    <component>
        <recommendedName>
            <fullName evidence="4">Glutathione hydrolase large chain</fullName>
        </recommendedName>
    </component>
    <component>
        <recommendedName>
            <fullName evidence="4">Glutathione hydrolase small chain</fullName>
        </recommendedName>
    </component>
</protein>
<dbReference type="InterPro" id="IPR052896">
    <property type="entry name" value="GGT-like_enzyme"/>
</dbReference>
<comment type="catalytic activity">
    <reaction evidence="1 4">
        <text>an S-substituted glutathione + H2O = an S-substituted L-cysteinylglycine + L-glutamate</text>
        <dbReference type="Rhea" id="RHEA:59468"/>
        <dbReference type="ChEBI" id="CHEBI:15377"/>
        <dbReference type="ChEBI" id="CHEBI:29985"/>
        <dbReference type="ChEBI" id="CHEBI:90779"/>
        <dbReference type="ChEBI" id="CHEBI:143103"/>
        <dbReference type="EC" id="3.4.19.13"/>
    </reaction>
</comment>
<dbReference type="GO" id="GO:0103068">
    <property type="term" value="F:leukotriene C4 gamma-glutamyl transferase activity"/>
    <property type="evidence" value="ECO:0007669"/>
    <property type="project" value="UniProtKB-EC"/>
</dbReference>
<dbReference type="PANTHER" id="PTHR43881">
    <property type="entry name" value="GAMMA-GLUTAMYLTRANSPEPTIDASE (AFU_ORTHOLOGUE AFUA_4G13580)"/>
    <property type="match status" value="1"/>
</dbReference>
<gene>
    <name evidence="5" type="primary">ggt</name>
    <name evidence="5" type="ORF">QWZ14_00225</name>
</gene>
<name>A0ABT7ZZB3_9PROT</name>
<accession>A0ABT7ZZB3</accession>
<dbReference type="Gene3D" id="1.10.246.130">
    <property type="match status" value="1"/>
</dbReference>
<reference evidence="6" key="1">
    <citation type="journal article" date="2019" name="Int. J. Syst. Evol. Microbiol.">
        <title>The Global Catalogue of Microorganisms (GCM) 10K type strain sequencing project: providing services to taxonomists for standard genome sequencing and annotation.</title>
        <authorList>
            <consortium name="The Broad Institute Genomics Platform"/>
            <consortium name="The Broad Institute Genome Sequencing Center for Infectious Disease"/>
            <person name="Wu L."/>
            <person name="Ma J."/>
        </authorList>
    </citation>
    <scope>NUCLEOTIDE SEQUENCE [LARGE SCALE GENOMIC DNA]</scope>
    <source>
        <strain evidence="6">CECT 7131</strain>
    </source>
</reference>
<dbReference type="InterPro" id="IPR043138">
    <property type="entry name" value="GGT_lsub"/>
</dbReference>
<comment type="caution">
    <text evidence="5">The sequence shown here is derived from an EMBL/GenBank/DDBJ whole genome shotgun (WGS) entry which is preliminary data.</text>
</comment>
<evidence type="ECO:0000256" key="1">
    <source>
        <dbReference type="ARBA" id="ARBA00001049"/>
    </source>
</evidence>
<dbReference type="Proteomes" id="UP001529369">
    <property type="component" value="Unassembled WGS sequence"/>
</dbReference>
<evidence type="ECO:0000313" key="5">
    <source>
        <dbReference type="EMBL" id="MDN3562815.1"/>
    </source>
</evidence>
<evidence type="ECO:0000313" key="6">
    <source>
        <dbReference type="Proteomes" id="UP001529369"/>
    </source>
</evidence>
<evidence type="ECO:0000256" key="3">
    <source>
        <dbReference type="ARBA" id="ARBA00047417"/>
    </source>
</evidence>
<keyword evidence="4 5" id="KW-0012">Acyltransferase</keyword>
<keyword evidence="6" id="KW-1185">Reference proteome</keyword>
<comment type="catalytic activity">
    <reaction evidence="3 4">
        <text>an N-terminal (5-L-glutamyl)-[peptide] + an alpha-amino acid = 5-L-glutamyl amino acid + an N-terminal L-alpha-aminoacyl-[peptide]</text>
        <dbReference type="Rhea" id="RHEA:23904"/>
        <dbReference type="Rhea" id="RHEA-COMP:9780"/>
        <dbReference type="Rhea" id="RHEA-COMP:9795"/>
        <dbReference type="ChEBI" id="CHEBI:77644"/>
        <dbReference type="ChEBI" id="CHEBI:78597"/>
        <dbReference type="ChEBI" id="CHEBI:78599"/>
        <dbReference type="ChEBI" id="CHEBI:78608"/>
        <dbReference type="EC" id="2.3.2.2"/>
    </reaction>
</comment>
<dbReference type="RefSeq" id="WP_290314535.1">
    <property type="nucleotide sequence ID" value="NZ_JAUFPN010000001.1"/>
</dbReference>
<dbReference type="PANTHER" id="PTHR43881:SF1">
    <property type="entry name" value="GAMMA-GLUTAMYLTRANSPEPTIDASE (AFU_ORTHOLOGUE AFUA_4G13580)"/>
    <property type="match status" value="1"/>
</dbReference>
<dbReference type="SUPFAM" id="SSF56235">
    <property type="entry name" value="N-terminal nucleophile aminohydrolases (Ntn hydrolases)"/>
    <property type="match status" value="1"/>
</dbReference>
<dbReference type="PRINTS" id="PR01210">
    <property type="entry name" value="GGTRANSPTASE"/>
</dbReference>
<dbReference type="EMBL" id="JAUFPN010000001">
    <property type="protein sequence ID" value="MDN3562815.1"/>
    <property type="molecule type" value="Genomic_DNA"/>
</dbReference>
<organism evidence="5 6">
    <name type="scientific">Paeniroseomonas aquatica</name>
    <dbReference type="NCBI Taxonomy" id="373043"/>
    <lineage>
        <taxon>Bacteria</taxon>
        <taxon>Pseudomonadati</taxon>
        <taxon>Pseudomonadota</taxon>
        <taxon>Alphaproteobacteria</taxon>
        <taxon>Acetobacterales</taxon>
        <taxon>Acetobacteraceae</taxon>
        <taxon>Paeniroseomonas</taxon>
    </lineage>
</organism>
<dbReference type="InterPro" id="IPR000101">
    <property type="entry name" value="GGT_peptidase"/>
</dbReference>
<dbReference type="InterPro" id="IPR029055">
    <property type="entry name" value="Ntn_hydrolases_N"/>
</dbReference>
<keyword evidence="4" id="KW-0865">Zymogen</keyword>
<comment type="PTM">
    <text evidence="4">Cleaved by autocatalysis into a large and a small subunit.</text>
</comment>
<proteinExistence type="inferred from homology"/>
<keyword evidence="4 5" id="KW-0808">Transferase</keyword>
<comment type="similarity">
    <text evidence="4">Belongs to the gamma-glutamyltransferase family.</text>
</comment>
<comment type="subunit">
    <text evidence="4">This enzyme consists of two polypeptide chains, which are synthesized in precursor form from a single polypeptide.</text>
</comment>
<comment type="pathway">
    <text evidence="4">Sulfur metabolism; glutathione metabolism.</text>
</comment>
<dbReference type="EC" id="3.4.19.13" evidence="4"/>